<dbReference type="NCBIfam" id="TIGR04183">
    <property type="entry name" value="Por_Secre_tail"/>
    <property type="match status" value="1"/>
</dbReference>
<keyword evidence="1" id="KW-0732">Signal</keyword>
<feature type="domain" description="Secretion system C-terminal sorting" evidence="2">
    <location>
        <begin position="1960"/>
        <end position="2035"/>
    </location>
</feature>
<dbReference type="RefSeq" id="WP_097133704.1">
    <property type="nucleotide sequence ID" value="NZ_OCMT01000004.1"/>
</dbReference>
<dbReference type="InterPro" id="IPR006626">
    <property type="entry name" value="PbH1"/>
</dbReference>
<evidence type="ECO:0000259" key="2">
    <source>
        <dbReference type="Pfam" id="PF18962"/>
    </source>
</evidence>
<feature type="chain" id="PRO_5012154092" evidence="1">
    <location>
        <begin position="20"/>
        <end position="2037"/>
    </location>
</feature>
<dbReference type="Gene3D" id="2.60.40.10">
    <property type="entry name" value="Immunoglobulins"/>
    <property type="match status" value="1"/>
</dbReference>
<organism evidence="3 4">
    <name type="scientific">Pedobacter xixiisoli</name>
    <dbReference type="NCBI Taxonomy" id="1476464"/>
    <lineage>
        <taxon>Bacteria</taxon>
        <taxon>Pseudomonadati</taxon>
        <taxon>Bacteroidota</taxon>
        <taxon>Sphingobacteriia</taxon>
        <taxon>Sphingobacteriales</taxon>
        <taxon>Sphingobacteriaceae</taxon>
        <taxon>Pedobacter</taxon>
    </lineage>
</organism>
<dbReference type="EMBL" id="OCMT01000004">
    <property type="protein sequence ID" value="SOD20236.1"/>
    <property type="molecule type" value="Genomic_DNA"/>
</dbReference>
<dbReference type="InterPro" id="IPR011050">
    <property type="entry name" value="Pectin_lyase_fold/virulence"/>
</dbReference>
<keyword evidence="4" id="KW-1185">Reference proteome</keyword>
<dbReference type="InterPro" id="IPR013783">
    <property type="entry name" value="Ig-like_fold"/>
</dbReference>
<sequence length="2037" mass="210051">MKKILLTIFAMSLALLSHAQLVGGTVYPINGTDNVSPRTFATLRSAVTYVNSAGLSGSGQAILEFSAGYTNEAMPSAIVINALSGASASLGLTIRPATGRSVSLTGNLAGQPLIDLNNADYITLDGRPGGVGTASAITLENTNTSSTNETSVVRLINDAQFNKLSYITFKSAIAEGIACGAVFLSNSVSGTTGNTDNTINNSTFTYPSTYVAGTASGKQVMTRSTTARPNNNISILNNNFEYWGGNGAVYSTSDGWRVNNNHFYSTQPLSVSGSTSLIAINLSTSNNNTVDGNFIGGQTANAGGAKMNVTALNTRFISVEGNVTSSKTVIQNNTIANISVSSPTDNTLSELRAIYAFGSQAVDVLNNTIGSVSTANSLVMNKNATANSNYYMIQLGNTGVVASNISNNTLANLQFNELSGTGINNFYGIYTISGSGGQMLDNNTITKIATIGSINDVRLIQSSVLSEITNNKIGSQSSTGDLVIESTRAATFYGIRAEGNFASKITGNQIGGISKKTTLGTSGDGGLFNNIYVAGSTTVATLKTVENNLVGGTVANSLQTIPGGGAGIAQIDVVGITNAGGICRNNTVRNMTANETGFVLGLQLSDSVNGVVENNSIENMTLNGQASNSYIGGIYANNISANTINNTISGLKSSNAVTLAVANHKHVMGIFSSGTGIVSGNKISNLEATGAGATSVYGMVTYRTNVLKNRIYDVKSSNATAGASIGGIALSTLSTAGFNIANNVINVNHSGDVPVYGIIVESTGTNAITASYNTILLEGTASGSANSAAFYRTNNSPLDLKNNLFFNNRSGGSGIHSLYGATTTAPAWASDYNFLATAAGNTNVGNWNGTAQNFAAWKAGHSGQDVNSVNDMAQTPSAFFNLASASTDFLRTTASGKLKVGNLATPNSVTDDILGTARAATPTIGAFEEDVPSPLAGGTVYRINGTDGGSGASRTFATLRSAATYANTYGLTGTGQAVLEFSTGYTNEAMPSAITFNALANASATLGLTIRPAMGMSVSLTGNLSGAIPLIDFNNADYITLDGRPGGTGTTSAFSLENTITGSGAQISVIRLINDAQFNKLTYLTIKSALGLQTAAAAVALVETNSGITGNTDNIISYNTFAAASTYVAGVTQGIQIVTYALSAGIPSHRTNILNNKFEHWGGSGAIYSTSGNNWQINNNHFYNTQIAKGNGPNRSGAIDLSNSDGHTIDGNFFGGQAANAGGSKLDIEAYYWNFIYVNGASTAAKTTIQNNTFANINANTPSGSSGALFYAINTAGNQTVDILNNTIGSTSVANSLVMSKSSTTTGGYYMIRPDNAGASVSNISNNTFANLQFNHLIGASTSNFYGIFANAGSGGKVIDNNTFSQITATGGVSDIRFISTGVLSEITNNKVGSQSSTGDLVIESTREATFYGIRAEGDFASKITGNQIGGISKKATLATSGTGGIINYIYVAGSNTVATLKTVENNLVGGTVANSLQTIPGGGAGVAQIDVVGIVNIGAINRNNVIRNITANETGSVTGLITNVNPTGVVENNSIENLTVNGQTSSSYLCGIQIANVTANTIGNTISGLKNSNAVALAASQFKHVMGIFSAGSGIVSGNKISNLEATGAGATSVFGIVAYRTSILKNRIYDLKSSNSIAGSSIGGMALLTSTGHSGSFTLSNNVINVNYSGSAFTYGIFTELLVAFDPALTINASYNTILLEGTASGSAISSAIYRNNNSPLDLKNNLLFNNRSGGSGIHSLYGTTNTSAAWVSDYNFLATAAGNTNVGNWNSTAQNFAAWKAGHSGQDINSVNDMSLTPSAFFNMASASTDFLRTTASGKLKVGNLATPNSVTDDIIGTSRAATPTIGAFEEVVVLPVTFNGFTAKLNGNKVNLGWNVSSEVDIIRYEVERLTKGTDFVKVATVSAGQLNGYSAVDANPQLGSNYYRLLAINSDGTASYFTEVREVKVASLVEATAVVYPNPLVGNTINVTMAPYSAGTYQYKISDITGKLLQSGSFDHKGGGNTITISAAMPKGVYVLQISKGKEQIQAKLIKP</sequence>
<dbReference type="InterPro" id="IPR012334">
    <property type="entry name" value="Pectin_lyas_fold"/>
</dbReference>
<evidence type="ECO:0000313" key="4">
    <source>
        <dbReference type="Proteomes" id="UP000219281"/>
    </source>
</evidence>
<dbReference type="SUPFAM" id="SSF51126">
    <property type="entry name" value="Pectin lyase-like"/>
    <property type="match status" value="2"/>
</dbReference>
<accession>A0A286AEA6</accession>
<feature type="signal peptide" evidence="1">
    <location>
        <begin position="1"/>
        <end position="19"/>
    </location>
</feature>
<evidence type="ECO:0000256" key="1">
    <source>
        <dbReference type="SAM" id="SignalP"/>
    </source>
</evidence>
<name>A0A286AEA6_9SPHI</name>
<dbReference type="Proteomes" id="UP000219281">
    <property type="component" value="Unassembled WGS sequence"/>
</dbReference>
<proteinExistence type="predicted"/>
<protein>
    <submittedName>
        <fullName evidence="3">Por secretion system C-terminal sorting domain-containing protein</fullName>
    </submittedName>
</protein>
<reference evidence="4" key="1">
    <citation type="submission" date="2017-09" db="EMBL/GenBank/DDBJ databases">
        <authorList>
            <person name="Varghese N."/>
            <person name="Submissions S."/>
        </authorList>
    </citation>
    <scope>NUCLEOTIDE SEQUENCE [LARGE SCALE GENOMIC DNA]</scope>
    <source>
        <strain evidence="4">CGMCC 1.12803</strain>
    </source>
</reference>
<dbReference type="OrthoDB" id="9792152at2"/>
<evidence type="ECO:0000313" key="3">
    <source>
        <dbReference type="EMBL" id="SOD20236.1"/>
    </source>
</evidence>
<dbReference type="InterPro" id="IPR026444">
    <property type="entry name" value="Secre_tail"/>
</dbReference>
<dbReference type="Gene3D" id="2.160.20.10">
    <property type="entry name" value="Single-stranded right-handed beta-helix, Pectin lyase-like"/>
    <property type="match status" value="2"/>
</dbReference>
<dbReference type="Pfam" id="PF18962">
    <property type="entry name" value="Por_Secre_tail"/>
    <property type="match status" value="1"/>
</dbReference>
<gene>
    <name evidence="3" type="ORF">SAMN06297358_3949</name>
</gene>
<dbReference type="SMART" id="SM00710">
    <property type="entry name" value="PbH1"/>
    <property type="match status" value="18"/>
</dbReference>